<dbReference type="SUPFAM" id="SSF47473">
    <property type="entry name" value="EF-hand"/>
    <property type="match status" value="1"/>
</dbReference>
<keyword evidence="8" id="KW-1185">Reference proteome</keyword>
<reference evidence="7" key="1">
    <citation type="journal article" date="2020" name="Fungal Divers.">
        <title>Resolving the Mortierellaceae phylogeny through synthesis of multi-gene phylogenetics and phylogenomics.</title>
        <authorList>
            <person name="Vandepol N."/>
            <person name="Liber J."/>
            <person name="Desiro A."/>
            <person name="Na H."/>
            <person name="Kennedy M."/>
            <person name="Barry K."/>
            <person name="Grigoriev I.V."/>
            <person name="Miller A.N."/>
            <person name="O'Donnell K."/>
            <person name="Stajich J.E."/>
            <person name="Bonito G."/>
        </authorList>
    </citation>
    <scope>NUCLEOTIDE SEQUENCE</scope>
    <source>
        <strain evidence="7">NVP1</strain>
    </source>
</reference>
<accession>A0A9P5STT0</accession>
<feature type="region of interest" description="Disordered" evidence="3">
    <location>
        <begin position="399"/>
        <end position="418"/>
    </location>
</feature>
<dbReference type="InterPro" id="IPR053325">
    <property type="entry name" value="H3-Acetyl_Activator"/>
</dbReference>
<feature type="compositionally biased region" description="Polar residues" evidence="3">
    <location>
        <begin position="409"/>
        <end position="418"/>
    </location>
</feature>
<feature type="compositionally biased region" description="Pro residues" evidence="3">
    <location>
        <begin position="66"/>
        <end position="79"/>
    </location>
</feature>
<feature type="compositionally biased region" description="Polar residues" evidence="3">
    <location>
        <begin position="238"/>
        <end position="257"/>
    </location>
</feature>
<feature type="domain" description="EF-hand" evidence="6">
    <location>
        <begin position="540"/>
        <end position="575"/>
    </location>
</feature>
<dbReference type="InterPro" id="IPR036028">
    <property type="entry name" value="SH3-like_dom_sf"/>
</dbReference>
<dbReference type="SUPFAM" id="SSF50044">
    <property type="entry name" value="SH3-domain"/>
    <property type="match status" value="1"/>
</dbReference>
<dbReference type="PROSITE" id="PS50031">
    <property type="entry name" value="EH"/>
    <property type="match status" value="1"/>
</dbReference>
<dbReference type="InterPro" id="IPR002048">
    <property type="entry name" value="EF_hand_dom"/>
</dbReference>
<evidence type="ECO:0000256" key="1">
    <source>
        <dbReference type="ARBA" id="ARBA00022443"/>
    </source>
</evidence>
<dbReference type="GO" id="GO:0005509">
    <property type="term" value="F:calcium ion binding"/>
    <property type="evidence" value="ECO:0007669"/>
    <property type="project" value="InterPro"/>
</dbReference>
<feature type="domain" description="EH" evidence="5">
    <location>
        <begin position="509"/>
        <end position="596"/>
    </location>
</feature>
<dbReference type="InterPro" id="IPR001452">
    <property type="entry name" value="SH3_domain"/>
</dbReference>
<feature type="compositionally biased region" description="Polar residues" evidence="3">
    <location>
        <begin position="86"/>
        <end position="104"/>
    </location>
</feature>
<dbReference type="Pfam" id="PF12763">
    <property type="entry name" value="EH"/>
    <property type="match status" value="1"/>
</dbReference>
<dbReference type="CDD" id="cd00052">
    <property type="entry name" value="EH"/>
    <property type="match status" value="1"/>
</dbReference>
<sequence>MPPVLQAKAIFDCNGDEESELSFLEGDILINVKETAEEGWLYGKLERTGEEGLFPDNYVEMIEVEAPPPRPQPAAPPQLPERTPLATPSTQAPALSSIASSTPEFSPKPALPARQAQDTPIDEGLRKFGGKPGVALAGLGPIASKQPISTPERSRAVSGPPMLPKRSNTFNDGTSSPASVKDRMATLSMATSSGSPPVQLPARPAIKDAQNTAPVRSPLSAAARPALPPRTLIDNFVDTPSSLGSTANKKAYQTQDSAAPAPKLTTFSRPRSARTAKSTSPVEPKPSAFTSGNTMSTPPKLPSRSTASTSSNANKPTDSGPVRFNPAPLRNENGTENTAAAAALPAITRNSQPIPLPSRNVLNNSTKSSPSGFTRASEANGSAPQDRSSLFGVRLNSVGSKAASAEPRPTTQMTQSGPALSAAALASNDVAPPLPARSNTFNSTPPVAASPNYRAGMPAQQRVYNLDRGLDAKVESWDNAAPNQIHRTAHGLPKMDLVSFEHCGMPPAARQRYEALFRSVCSSECIEGAKVHGIYVRSRLDSKTLAQIWDLVDIDNAGRLSKAQFCMGLYLIDERLASGTIPLEVSDELWSAARSTLSMIARRSTPMLRQAMMTSRIPSMSNSAAILLRTRYNQQMQQRTFVSPSFVTMMPSAADIDKSVQEITDLFMIARDELEYAEEARGSVYYNDDKETARAAVQECLDTYDVLLKDCSQEQKLDIQRKIGLKIMELKSQLDALNAEELE</sequence>
<dbReference type="EMBL" id="JAAAUY010000002">
    <property type="protein sequence ID" value="KAF9338368.1"/>
    <property type="molecule type" value="Genomic_DNA"/>
</dbReference>
<protein>
    <recommendedName>
        <fullName evidence="9">SH3 domain-containing protein</fullName>
    </recommendedName>
</protein>
<dbReference type="SMART" id="SM00027">
    <property type="entry name" value="EH"/>
    <property type="match status" value="1"/>
</dbReference>
<evidence type="ECO:0000259" key="5">
    <source>
        <dbReference type="PROSITE" id="PS50031"/>
    </source>
</evidence>
<name>A0A9P5STT0_9FUNG</name>
<feature type="compositionally biased region" description="Polar residues" evidence="3">
    <location>
        <begin position="360"/>
        <end position="388"/>
    </location>
</feature>
<evidence type="ECO:0000256" key="3">
    <source>
        <dbReference type="SAM" id="MobiDB-lite"/>
    </source>
</evidence>
<dbReference type="Gene3D" id="2.30.30.40">
    <property type="entry name" value="SH3 Domains"/>
    <property type="match status" value="1"/>
</dbReference>
<dbReference type="Pfam" id="PF14604">
    <property type="entry name" value="SH3_9"/>
    <property type="match status" value="1"/>
</dbReference>
<evidence type="ECO:0008006" key="9">
    <source>
        <dbReference type="Google" id="ProtNLM"/>
    </source>
</evidence>
<dbReference type="InterPro" id="IPR000261">
    <property type="entry name" value="EH_dom"/>
</dbReference>
<dbReference type="Gene3D" id="1.10.238.10">
    <property type="entry name" value="EF-hand"/>
    <property type="match status" value="1"/>
</dbReference>
<feature type="compositionally biased region" description="Low complexity" evidence="3">
    <location>
        <begin position="305"/>
        <end position="314"/>
    </location>
</feature>
<evidence type="ECO:0000313" key="8">
    <source>
        <dbReference type="Proteomes" id="UP000696485"/>
    </source>
</evidence>
<proteinExistence type="predicted"/>
<evidence type="ECO:0000259" key="6">
    <source>
        <dbReference type="PROSITE" id="PS50222"/>
    </source>
</evidence>
<dbReference type="AlphaFoldDB" id="A0A9P5STT0"/>
<feature type="region of interest" description="Disordered" evidence="3">
    <location>
        <begin position="231"/>
        <end position="389"/>
    </location>
</feature>
<evidence type="ECO:0000256" key="2">
    <source>
        <dbReference type="PROSITE-ProRule" id="PRU00192"/>
    </source>
</evidence>
<dbReference type="PANTHER" id="PTHR35706">
    <property type="entry name" value="F14O23.11 PROTEIN"/>
    <property type="match status" value="1"/>
</dbReference>
<dbReference type="InterPro" id="IPR011992">
    <property type="entry name" value="EF-hand-dom_pair"/>
</dbReference>
<dbReference type="Proteomes" id="UP000696485">
    <property type="component" value="Unassembled WGS sequence"/>
</dbReference>
<comment type="caution">
    <text evidence="7">The sequence shown here is derived from an EMBL/GenBank/DDBJ whole genome shotgun (WGS) entry which is preliminary data.</text>
</comment>
<feature type="compositionally biased region" description="Polar residues" evidence="3">
    <location>
        <begin position="288"/>
        <end position="297"/>
    </location>
</feature>
<dbReference type="PROSITE" id="PS50222">
    <property type="entry name" value="EF_HAND_2"/>
    <property type="match status" value="1"/>
</dbReference>
<feature type="compositionally biased region" description="Polar residues" evidence="3">
    <location>
        <begin position="265"/>
        <end position="281"/>
    </location>
</feature>
<feature type="domain" description="SH3" evidence="4">
    <location>
        <begin position="2"/>
        <end position="64"/>
    </location>
</feature>
<evidence type="ECO:0000313" key="7">
    <source>
        <dbReference type="EMBL" id="KAF9338368.1"/>
    </source>
</evidence>
<gene>
    <name evidence="7" type="ORF">BG006_003534</name>
</gene>
<feature type="region of interest" description="Disordered" evidence="3">
    <location>
        <begin position="66"/>
        <end position="179"/>
    </location>
</feature>
<dbReference type="PROSITE" id="PS50002">
    <property type="entry name" value="SH3"/>
    <property type="match status" value="1"/>
</dbReference>
<organism evidence="7 8">
    <name type="scientific">Podila minutissima</name>
    <dbReference type="NCBI Taxonomy" id="64525"/>
    <lineage>
        <taxon>Eukaryota</taxon>
        <taxon>Fungi</taxon>
        <taxon>Fungi incertae sedis</taxon>
        <taxon>Mucoromycota</taxon>
        <taxon>Mortierellomycotina</taxon>
        <taxon>Mortierellomycetes</taxon>
        <taxon>Mortierellales</taxon>
        <taxon>Mortierellaceae</taxon>
        <taxon>Podila</taxon>
    </lineage>
</organism>
<dbReference type="PANTHER" id="PTHR35706:SF1">
    <property type="entry name" value="EMBRYOGENESIS-LIKE PROTEIN"/>
    <property type="match status" value="1"/>
</dbReference>
<feature type="compositionally biased region" description="Polar residues" evidence="3">
    <location>
        <begin position="166"/>
        <end position="178"/>
    </location>
</feature>
<dbReference type="SMART" id="SM00326">
    <property type="entry name" value="SH3"/>
    <property type="match status" value="1"/>
</dbReference>
<evidence type="ECO:0000259" key="4">
    <source>
        <dbReference type="PROSITE" id="PS50002"/>
    </source>
</evidence>
<keyword evidence="1 2" id="KW-0728">SH3 domain</keyword>